<comment type="caution">
    <text evidence="2">The sequence shown here is derived from an EMBL/GenBank/DDBJ whole genome shotgun (WGS) entry which is preliminary data.</text>
</comment>
<keyword evidence="1" id="KW-0812">Transmembrane</keyword>
<gene>
    <name evidence="2" type="ORF">GUJ93_ZPchr0013g35990</name>
</gene>
<sequence length="131" mass="15100">MRGFVILFSETNIVIMEVFSSHLFLGVLISKRVFTKLRVGSRWVMLIELVLVLMSSFGRMFGLMIFLLVFVSLRFLRVVVILWATVSEIYSENGWCIDIRRALINEELAQCNELYELLDEVNLGNGTDIMS</sequence>
<protein>
    <recommendedName>
        <fullName evidence="4">Transmembrane protein</fullName>
    </recommendedName>
</protein>
<organism evidence="2 3">
    <name type="scientific">Zizania palustris</name>
    <name type="common">Northern wild rice</name>
    <dbReference type="NCBI Taxonomy" id="103762"/>
    <lineage>
        <taxon>Eukaryota</taxon>
        <taxon>Viridiplantae</taxon>
        <taxon>Streptophyta</taxon>
        <taxon>Embryophyta</taxon>
        <taxon>Tracheophyta</taxon>
        <taxon>Spermatophyta</taxon>
        <taxon>Magnoliopsida</taxon>
        <taxon>Liliopsida</taxon>
        <taxon>Poales</taxon>
        <taxon>Poaceae</taxon>
        <taxon>BOP clade</taxon>
        <taxon>Oryzoideae</taxon>
        <taxon>Oryzeae</taxon>
        <taxon>Zizaniinae</taxon>
        <taxon>Zizania</taxon>
    </lineage>
</organism>
<keyword evidence="1" id="KW-1133">Transmembrane helix</keyword>
<keyword evidence="3" id="KW-1185">Reference proteome</keyword>
<accession>A0A8J6BUQ4</accession>
<dbReference type="EMBL" id="JAAALK010000079">
    <property type="protein sequence ID" value="KAG8095999.1"/>
    <property type="molecule type" value="Genomic_DNA"/>
</dbReference>
<name>A0A8J6BUQ4_ZIZPA</name>
<evidence type="ECO:0008006" key="4">
    <source>
        <dbReference type="Google" id="ProtNLM"/>
    </source>
</evidence>
<proteinExistence type="predicted"/>
<dbReference type="AlphaFoldDB" id="A0A8J6BUQ4"/>
<feature type="transmembrane region" description="Helical" evidence="1">
    <location>
        <begin position="6"/>
        <end position="28"/>
    </location>
</feature>
<keyword evidence="1" id="KW-0472">Membrane</keyword>
<reference evidence="2" key="1">
    <citation type="journal article" date="2021" name="bioRxiv">
        <title>Whole Genome Assembly and Annotation of Northern Wild Rice, Zizania palustris L., Supports a Whole Genome Duplication in the Zizania Genus.</title>
        <authorList>
            <person name="Haas M."/>
            <person name="Kono T."/>
            <person name="Macchietto M."/>
            <person name="Millas R."/>
            <person name="McGilp L."/>
            <person name="Shao M."/>
            <person name="Duquette J."/>
            <person name="Hirsch C.N."/>
            <person name="Kimball J."/>
        </authorList>
    </citation>
    <scope>NUCLEOTIDE SEQUENCE</scope>
    <source>
        <tissue evidence="2">Fresh leaf tissue</tissue>
    </source>
</reference>
<reference evidence="2" key="2">
    <citation type="submission" date="2021-02" db="EMBL/GenBank/DDBJ databases">
        <authorList>
            <person name="Kimball J.A."/>
            <person name="Haas M.W."/>
            <person name="Macchietto M."/>
            <person name="Kono T."/>
            <person name="Duquette J."/>
            <person name="Shao M."/>
        </authorList>
    </citation>
    <scope>NUCLEOTIDE SEQUENCE</scope>
    <source>
        <tissue evidence="2">Fresh leaf tissue</tissue>
    </source>
</reference>
<evidence type="ECO:0000256" key="1">
    <source>
        <dbReference type="SAM" id="Phobius"/>
    </source>
</evidence>
<evidence type="ECO:0000313" key="3">
    <source>
        <dbReference type="Proteomes" id="UP000729402"/>
    </source>
</evidence>
<dbReference type="Proteomes" id="UP000729402">
    <property type="component" value="Unassembled WGS sequence"/>
</dbReference>
<evidence type="ECO:0000313" key="2">
    <source>
        <dbReference type="EMBL" id="KAG8095999.1"/>
    </source>
</evidence>